<dbReference type="InterPro" id="IPR016181">
    <property type="entry name" value="Acyl_CoA_acyltransferase"/>
</dbReference>
<dbReference type="GO" id="GO:0005840">
    <property type="term" value="C:ribosome"/>
    <property type="evidence" value="ECO:0007669"/>
    <property type="project" value="UniProtKB-KW"/>
</dbReference>
<comment type="catalytic activity">
    <reaction evidence="3">
        <text>N-terminal L-alanyl-[ribosomal protein bS18] + acetyl-CoA = N-terminal N(alpha)-acetyl-L-alanyl-[ribosomal protein bS18] + CoA + H(+)</text>
        <dbReference type="Rhea" id="RHEA:43756"/>
        <dbReference type="Rhea" id="RHEA-COMP:10676"/>
        <dbReference type="Rhea" id="RHEA-COMP:10677"/>
        <dbReference type="ChEBI" id="CHEBI:15378"/>
        <dbReference type="ChEBI" id="CHEBI:57287"/>
        <dbReference type="ChEBI" id="CHEBI:57288"/>
        <dbReference type="ChEBI" id="CHEBI:64718"/>
        <dbReference type="ChEBI" id="CHEBI:83683"/>
        <dbReference type="EC" id="2.3.1.266"/>
    </reaction>
</comment>
<evidence type="ECO:0000256" key="1">
    <source>
        <dbReference type="ARBA" id="ARBA00022679"/>
    </source>
</evidence>
<name>A0ABW5Q8J2_9BACI</name>
<dbReference type="SUPFAM" id="SSF55729">
    <property type="entry name" value="Acyl-CoA N-acyltransferases (Nat)"/>
    <property type="match status" value="1"/>
</dbReference>
<dbReference type="NCBIfam" id="TIGR01575">
    <property type="entry name" value="rimI"/>
    <property type="match status" value="1"/>
</dbReference>
<comment type="function">
    <text evidence="3">Acetylates the N-terminal alanine of ribosomal protein bS18.</text>
</comment>
<evidence type="ECO:0000259" key="4">
    <source>
        <dbReference type="PROSITE" id="PS51186"/>
    </source>
</evidence>
<accession>A0ABW5Q8J2</accession>
<sequence length="152" mass="17611">MNEVKHDIKVRNMVIEDLPDVIVIENESFRTPWKKRDFLHDLLKNSFSHYLVIEVEGRVVGYCGVWIVLEAAQITNIAVSPKYRGLQLGKKLFNEVLNTVEEHGASELSLEVRESNQVAQNMYQQFGLEVVGKREKYYQDDGEDALVMWVKL</sequence>
<feature type="domain" description="N-acetyltransferase" evidence="4">
    <location>
        <begin position="8"/>
        <end position="152"/>
    </location>
</feature>
<dbReference type="CDD" id="cd04301">
    <property type="entry name" value="NAT_SF"/>
    <property type="match status" value="1"/>
</dbReference>
<proteinExistence type="inferred from homology"/>
<dbReference type="InterPro" id="IPR017255">
    <property type="entry name" value="AcTrfase_GNAT_prd"/>
</dbReference>
<dbReference type="PANTHER" id="PTHR42919:SF8">
    <property type="entry name" value="N-ALPHA-ACETYLTRANSFERASE 50"/>
    <property type="match status" value="1"/>
</dbReference>
<comment type="subcellular location">
    <subcellularLocation>
        <location evidence="3">Cytoplasm</location>
    </subcellularLocation>
</comment>
<dbReference type="PROSITE" id="PS51186">
    <property type="entry name" value="GNAT"/>
    <property type="match status" value="1"/>
</dbReference>
<dbReference type="EC" id="2.3.1.266" evidence="3"/>
<keyword evidence="2 5" id="KW-0012">Acyltransferase</keyword>
<comment type="similarity">
    <text evidence="3">Belongs to the acetyltransferase family. RimI subfamily.</text>
</comment>
<keyword evidence="5" id="KW-0689">Ribosomal protein</keyword>
<evidence type="ECO:0000256" key="3">
    <source>
        <dbReference type="RuleBase" id="RU363094"/>
    </source>
</evidence>
<keyword evidence="3" id="KW-0963">Cytoplasm</keyword>
<evidence type="ECO:0000313" key="5">
    <source>
        <dbReference type="EMBL" id="MFD2638021.1"/>
    </source>
</evidence>
<reference evidence="6" key="1">
    <citation type="journal article" date="2019" name="Int. J. Syst. Evol. Microbiol.">
        <title>The Global Catalogue of Microorganisms (GCM) 10K type strain sequencing project: providing services to taxonomists for standard genome sequencing and annotation.</title>
        <authorList>
            <consortium name="The Broad Institute Genomics Platform"/>
            <consortium name="The Broad Institute Genome Sequencing Center for Infectious Disease"/>
            <person name="Wu L."/>
            <person name="Ma J."/>
        </authorList>
    </citation>
    <scope>NUCLEOTIDE SEQUENCE [LARGE SCALE GENOMIC DNA]</scope>
    <source>
        <strain evidence="6">TISTR 1571</strain>
    </source>
</reference>
<organism evidence="5 6">
    <name type="scientific">Piscibacillus salipiscarius</name>
    <dbReference type="NCBI Taxonomy" id="299480"/>
    <lineage>
        <taxon>Bacteria</taxon>
        <taxon>Bacillati</taxon>
        <taxon>Bacillota</taxon>
        <taxon>Bacilli</taxon>
        <taxon>Bacillales</taxon>
        <taxon>Bacillaceae</taxon>
        <taxon>Piscibacillus</taxon>
    </lineage>
</organism>
<keyword evidence="6" id="KW-1185">Reference proteome</keyword>
<dbReference type="PANTHER" id="PTHR42919">
    <property type="entry name" value="N-ALPHA-ACETYLTRANSFERASE"/>
    <property type="match status" value="1"/>
</dbReference>
<evidence type="ECO:0000313" key="6">
    <source>
        <dbReference type="Proteomes" id="UP001597452"/>
    </source>
</evidence>
<dbReference type="RefSeq" id="WP_054752684.1">
    <property type="nucleotide sequence ID" value="NZ_JBHUMZ010000013.1"/>
</dbReference>
<dbReference type="Gene3D" id="3.40.630.30">
    <property type="match status" value="1"/>
</dbReference>
<dbReference type="PIRSF" id="PIRSF037663">
    <property type="entry name" value="Acetyltransf_GNAT_prd"/>
    <property type="match status" value="1"/>
</dbReference>
<dbReference type="Pfam" id="PF00583">
    <property type="entry name" value="Acetyltransf_1"/>
    <property type="match status" value="1"/>
</dbReference>
<dbReference type="Proteomes" id="UP001597452">
    <property type="component" value="Unassembled WGS sequence"/>
</dbReference>
<gene>
    <name evidence="5" type="primary">rimI</name>
    <name evidence="5" type="ORF">ACFSW4_03955</name>
</gene>
<dbReference type="EMBL" id="JBHUMZ010000013">
    <property type="protein sequence ID" value="MFD2638021.1"/>
    <property type="molecule type" value="Genomic_DNA"/>
</dbReference>
<dbReference type="InterPro" id="IPR051556">
    <property type="entry name" value="N-term/lysine_N-AcTrnsfr"/>
</dbReference>
<dbReference type="GO" id="GO:0008999">
    <property type="term" value="F:protein-N-terminal-alanine acetyltransferase activity"/>
    <property type="evidence" value="ECO:0007669"/>
    <property type="project" value="UniProtKB-EC"/>
</dbReference>
<comment type="caution">
    <text evidence="5">The sequence shown here is derived from an EMBL/GenBank/DDBJ whole genome shotgun (WGS) entry which is preliminary data.</text>
</comment>
<protein>
    <recommendedName>
        <fullName evidence="3">[Ribosomal protein bS18]-alanine N-acetyltransferase</fullName>
        <ecNumber evidence="3">2.3.1.266</ecNumber>
    </recommendedName>
</protein>
<keyword evidence="5" id="KW-0687">Ribonucleoprotein</keyword>
<dbReference type="InterPro" id="IPR006464">
    <property type="entry name" value="AcTrfase_RimI/Ard1"/>
</dbReference>
<keyword evidence="1 5" id="KW-0808">Transferase</keyword>
<dbReference type="InterPro" id="IPR000182">
    <property type="entry name" value="GNAT_dom"/>
</dbReference>
<evidence type="ECO:0000256" key="2">
    <source>
        <dbReference type="ARBA" id="ARBA00023315"/>
    </source>
</evidence>